<keyword evidence="1" id="KW-0472">Membrane</keyword>
<keyword evidence="1" id="KW-0812">Transmembrane</keyword>
<evidence type="ECO:0000313" key="2">
    <source>
        <dbReference type="EMBL" id="KAK7283681.1"/>
    </source>
</evidence>
<dbReference type="AlphaFoldDB" id="A0AAN9IPD2"/>
<evidence type="ECO:0000256" key="1">
    <source>
        <dbReference type="SAM" id="Phobius"/>
    </source>
</evidence>
<evidence type="ECO:0000313" key="3">
    <source>
        <dbReference type="Proteomes" id="UP001372338"/>
    </source>
</evidence>
<organism evidence="2 3">
    <name type="scientific">Crotalaria pallida</name>
    <name type="common">Smooth rattlebox</name>
    <name type="synonym">Crotalaria striata</name>
    <dbReference type="NCBI Taxonomy" id="3830"/>
    <lineage>
        <taxon>Eukaryota</taxon>
        <taxon>Viridiplantae</taxon>
        <taxon>Streptophyta</taxon>
        <taxon>Embryophyta</taxon>
        <taxon>Tracheophyta</taxon>
        <taxon>Spermatophyta</taxon>
        <taxon>Magnoliopsida</taxon>
        <taxon>eudicotyledons</taxon>
        <taxon>Gunneridae</taxon>
        <taxon>Pentapetalae</taxon>
        <taxon>rosids</taxon>
        <taxon>fabids</taxon>
        <taxon>Fabales</taxon>
        <taxon>Fabaceae</taxon>
        <taxon>Papilionoideae</taxon>
        <taxon>50 kb inversion clade</taxon>
        <taxon>genistoids sensu lato</taxon>
        <taxon>core genistoids</taxon>
        <taxon>Crotalarieae</taxon>
        <taxon>Crotalaria</taxon>
    </lineage>
</organism>
<accession>A0AAN9IPD2</accession>
<keyword evidence="1" id="KW-1133">Transmembrane helix</keyword>
<name>A0AAN9IPD2_CROPI</name>
<proteinExistence type="predicted"/>
<feature type="transmembrane region" description="Helical" evidence="1">
    <location>
        <begin position="58"/>
        <end position="80"/>
    </location>
</feature>
<dbReference type="Proteomes" id="UP001372338">
    <property type="component" value="Unassembled WGS sequence"/>
</dbReference>
<dbReference type="EMBL" id="JAYWIO010000002">
    <property type="protein sequence ID" value="KAK7283681.1"/>
    <property type="molecule type" value="Genomic_DNA"/>
</dbReference>
<reference evidence="2 3" key="1">
    <citation type="submission" date="2024-01" db="EMBL/GenBank/DDBJ databases">
        <title>The genomes of 5 underutilized Papilionoideae crops provide insights into root nodulation and disease resistanc.</title>
        <authorList>
            <person name="Yuan L."/>
        </authorList>
    </citation>
    <scope>NUCLEOTIDE SEQUENCE [LARGE SCALE GENOMIC DNA]</scope>
    <source>
        <strain evidence="2">ZHUSHIDOU_FW_LH</strain>
        <tissue evidence="2">Leaf</tissue>
    </source>
</reference>
<sequence>MFGIASQGRRHAFEEASPVERGFQPHIQTRSKCIFGVAFVALQTIAVCNASKHALNAYLLISNFIQLLFLISILTLSLIFQKSTTQPLSGGLPPQCWCRERPPTTITVFSNPKSPWPPPPQISIQPLILNFNFVPIPNLSKTSTIPPPEPKSGPPP</sequence>
<gene>
    <name evidence="2" type="ORF">RIF29_13380</name>
</gene>
<protein>
    <submittedName>
        <fullName evidence="2">Uncharacterized protein</fullName>
    </submittedName>
</protein>
<keyword evidence="3" id="KW-1185">Reference proteome</keyword>
<comment type="caution">
    <text evidence="2">The sequence shown here is derived from an EMBL/GenBank/DDBJ whole genome shotgun (WGS) entry which is preliminary data.</text>
</comment>